<dbReference type="EMBL" id="CP009706">
    <property type="protein sequence ID" value="AIU72719.1"/>
    <property type="molecule type" value="Genomic_DNA"/>
</dbReference>
<reference evidence="1 2" key="1">
    <citation type="journal article" date="2014" name="Gut Pathog.">
        <title>Gene clusters of Hafnia alvei strain FB1 important in survival and pathogenesis: a draft genome perspective.</title>
        <authorList>
            <person name="Tan J.Y."/>
            <person name="Yin W.F."/>
            <person name="Chan K.G."/>
        </authorList>
    </citation>
    <scope>NUCLEOTIDE SEQUENCE [LARGE SCALE GENOMIC DNA]</scope>
    <source>
        <strain evidence="1 2">FB1</strain>
    </source>
</reference>
<dbReference type="Proteomes" id="UP000029986">
    <property type="component" value="Chromosome"/>
</dbReference>
<organism evidence="1 2">
    <name type="scientific">Hafnia alvei FB1</name>
    <dbReference type="NCBI Taxonomy" id="1453496"/>
    <lineage>
        <taxon>Bacteria</taxon>
        <taxon>Pseudomonadati</taxon>
        <taxon>Pseudomonadota</taxon>
        <taxon>Gammaproteobacteria</taxon>
        <taxon>Enterobacterales</taxon>
        <taxon>Hafniaceae</taxon>
        <taxon>Hafnia</taxon>
    </lineage>
</organism>
<dbReference type="PATRIC" id="fig|1453496.5.peg.2053"/>
<proteinExistence type="predicted"/>
<protein>
    <submittedName>
        <fullName evidence="1">Uncharacterized protein</fullName>
    </submittedName>
</protein>
<gene>
    <name evidence="1" type="ORF">AT03_10210</name>
</gene>
<sequence>MSPEWNTSTRTKCFYGSRAIRAVIIGAVGVGVKVKREEKDIRAANQKNVAAQLIEPNKCLA</sequence>
<keyword evidence="2" id="KW-1185">Reference proteome</keyword>
<accession>A0A097R1W4</accession>
<dbReference type="KEGG" id="hav:AT03_10210"/>
<dbReference type="HOGENOM" id="CLU_2916119_0_0_6"/>
<evidence type="ECO:0000313" key="2">
    <source>
        <dbReference type="Proteomes" id="UP000029986"/>
    </source>
</evidence>
<dbReference type="AlphaFoldDB" id="A0A097R1W4"/>
<name>A0A097R1W4_HAFAL</name>
<evidence type="ECO:0000313" key="1">
    <source>
        <dbReference type="EMBL" id="AIU72719.1"/>
    </source>
</evidence>